<dbReference type="Gene3D" id="1.10.630.10">
    <property type="entry name" value="Cytochrome P450"/>
    <property type="match status" value="1"/>
</dbReference>
<dbReference type="PANTHER" id="PTHR24305:SF166">
    <property type="entry name" value="CYTOCHROME P450 12A4, MITOCHONDRIAL-RELATED"/>
    <property type="match status" value="1"/>
</dbReference>
<comment type="similarity">
    <text evidence="2 6">Belongs to the cytochrome P450 family.</text>
</comment>
<dbReference type="GO" id="GO:0005506">
    <property type="term" value="F:iron ion binding"/>
    <property type="evidence" value="ECO:0007669"/>
    <property type="project" value="InterPro"/>
</dbReference>
<dbReference type="SUPFAM" id="SSF48264">
    <property type="entry name" value="Cytochrome P450"/>
    <property type="match status" value="1"/>
</dbReference>
<evidence type="ECO:0000256" key="7">
    <source>
        <dbReference type="SAM" id="Phobius"/>
    </source>
</evidence>
<dbReference type="OrthoDB" id="1470350at2759"/>
<dbReference type="InterPro" id="IPR036396">
    <property type="entry name" value="Cyt_P450_sf"/>
</dbReference>
<keyword evidence="7" id="KW-0812">Transmembrane</keyword>
<dbReference type="AlphaFoldDB" id="A0A6A6UNM0"/>
<evidence type="ECO:0000256" key="4">
    <source>
        <dbReference type="ARBA" id="ARBA00023004"/>
    </source>
</evidence>
<feature type="transmembrane region" description="Helical" evidence="7">
    <location>
        <begin position="16"/>
        <end position="38"/>
    </location>
</feature>
<keyword evidence="6" id="KW-0503">Monooxygenase</keyword>
<dbReference type="GO" id="GO:0020037">
    <property type="term" value="F:heme binding"/>
    <property type="evidence" value="ECO:0007669"/>
    <property type="project" value="InterPro"/>
</dbReference>
<organism evidence="8 9">
    <name type="scientific">Microthyrium microscopicum</name>
    <dbReference type="NCBI Taxonomy" id="703497"/>
    <lineage>
        <taxon>Eukaryota</taxon>
        <taxon>Fungi</taxon>
        <taxon>Dikarya</taxon>
        <taxon>Ascomycota</taxon>
        <taxon>Pezizomycotina</taxon>
        <taxon>Dothideomycetes</taxon>
        <taxon>Dothideomycetes incertae sedis</taxon>
        <taxon>Microthyriales</taxon>
        <taxon>Microthyriaceae</taxon>
        <taxon>Microthyrium</taxon>
    </lineage>
</organism>
<keyword evidence="4 5" id="KW-0408">Iron</keyword>
<dbReference type="InterPro" id="IPR001128">
    <property type="entry name" value="Cyt_P450"/>
</dbReference>
<dbReference type="Proteomes" id="UP000799302">
    <property type="component" value="Unassembled WGS sequence"/>
</dbReference>
<dbReference type="InterPro" id="IPR017972">
    <property type="entry name" value="Cyt_P450_CS"/>
</dbReference>
<accession>A0A6A6UNM0</accession>
<keyword evidence="7" id="KW-1133">Transmembrane helix</keyword>
<evidence type="ECO:0000256" key="1">
    <source>
        <dbReference type="ARBA" id="ARBA00001971"/>
    </source>
</evidence>
<dbReference type="Pfam" id="PF00067">
    <property type="entry name" value="p450"/>
    <property type="match status" value="1"/>
</dbReference>
<dbReference type="PRINTS" id="PR00385">
    <property type="entry name" value="P450"/>
</dbReference>
<dbReference type="EMBL" id="MU004231">
    <property type="protein sequence ID" value="KAF2673053.1"/>
    <property type="molecule type" value="Genomic_DNA"/>
</dbReference>
<keyword evidence="5 6" id="KW-0349">Heme</keyword>
<name>A0A6A6UNM0_9PEZI</name>
<dbReference type="InterPro" id="IPR050121">
    <property type="entry name" value="Cytochrome_P450_monoxygenase"/>
</dbReference>
<dbReference type="PANTHER" id="PTHR24305">
    <property type="entry name" value="CYTOCHROME P450"/>
    <property type="match status" value="1"/>
</dbReference>
<dbReference type="GO" id="GO:0016705">
    <property type="term" value="F:oxidoreductase activity, acting on paired donors, with incorporation or reduction of molecular oxygen"/>
    <property type="evidence" value="ECO:0007669"/>
    <property type="project" value="InterPro"/>
</dbReference>
<keyword evidence="3 5" id="KW-0479">Metal-binding</keyword>
<dbReference type="GO" id="GO:0004497">
    <property type="term" value="F:monooxygenase activity"/>
    <property type="evidence" value="ECO:0007669"/>
    <property type="project" value="UniProtKB-KW"/>
</dbReference>
<evidence type="ECO:0000313" key="8">
    <source>
        <dbReference type="EMBL" id="KAF2673053.1"/>
    </source>
</evidence>
<proteinExistence type="inferred from homology"/>
<evidence type="ECO:0000256" key="2">
    <source>
        <dbReference type="ARBA" id="ARBA00010617"/>
    </source>
</evidence>
<dbReference type="InterPro" id="IPR002403">
    <property type="entry name" value="Cyt_P450_E_grp-IV"/>
</dbReference>
<reference evidence="8" key="1">
    <citation type="journal article" date="2020" name="Stud. Mycol.">
        <title>101 Dothideomycetes genomes: a test case for predicting lifestyles and emergence of pathogens.</title>
        <authorList>
            <person name="Haridas S."/>
            <person name="Albert R."/>
            <person name="Binder M."/>
            <person name="Bloem J."/>
            <person name="Labutti K."/>
            <person name="Salamov A."/>
            <person name="Andreopoulos B."/>
            <person name="Baker S."/>
            <person name="Barry K."/>
            <person name="Bills G."/>
            <person name="Bluhm B."/>
            <person name="Cannon C."/>
            <person name="Castanera R."/>
            <person name="Culley D."/>
            <person name="Daum C."/>
            <person name="Ezra D."/>
            <person name="Gonzalez J."/>
            <person name="Henrissat B."/>
            <person name="Kuo A."/>
            <person name="Liang C."/>
            <person name="Lipzen A."/>
            <person name="Lutzoni F."/>
            <person name="Magnuson J."/>
            <person name="Mondo S."/>
            <person name="Nolan M."/>
            <person name="Ohm R."/>
            <person name="Pangilinan J."/>
            <person name="Park H.-J."/>
            <person name="Ramirez L."/>
            <person name="Alfaro M."/>
            <person name="Sun H."/>
            <person name="Tritt A."/>
            <person name="Yoshinaga Y."/>
            <person name="Zwiers L.-H."/>
            <person name="Turgeon B."/>
            <person name="Goodwin S."/>
            <person name="Spatafora J."/>
            <person name="Crous P."/>
            <person name="Grigoriev I."/>
        </authorList>
    </citation>
    <scope>NUCLEOTIDE SEQUENCE</scope>
    <source>
        <strain evidence="8">CBS 115976</strain>
    </source>
</reference>
<sequence length="526" mass="58658">MSQSSLLVQSITSSRVPYLGALVLTLIFIYRFLVYPLFVSPLRHVPGPKIAALTSLYINSRYYRENGIQLVKSLHDKYGPIVRVGPQEVVVQDPEQLSVIYGVRSTFPKPPFAALFANYGFPNAFSSTTREEHKERRRQVSKVYSMAAQLNNVALMESLRERLQLIKNLISDKNEGLIDIYPLATYFALDNVSQMVYGESFDLLRGKNLVAAEDIKHTTIASVPFVRFLWLWELLSVWPFSFLLPNFMKSAMQARDSLEALNRCQIEKVNDLGINKDADKTAVACMQSQPGYGKTLTPGHVLSECFDHVAAGADSTAASLIYIFHTLALPENRIHQDKLRKELAELPLPLDFKTVCALPYLNILVLESLRLNPPAPGSLQQRYIPGNETAALIIEGKSFVLPGSTLLGIQAYSLQRSETVFGQKPDEFRPERWESPDEVAVQNMKNAWIPFGTGARTCIGMNLALIEIKLMVAEILRDSAVELCKGAKAEDMSPIQAVVIRPTSERCDLVFKKVLSAGSLVQNCSS</sequence>
<comment type="cofactor">
    <cofactor evidence="1 5">
        <name>heme</name>
        <dbReference type="ChEBI" id="CHEBI:30413"/>
    </cofactor>
</comment>
<protein>
    <submittedName>
        <fullName evidence="8">Cytochrome P450</fullName>
    </submittedName>
</protein>
<evidence type="ECO:0000256" key="6">
    <source>
        <dbReference type="RuleBase" id="RU000461"/>
    </source>
</evidence>
<dbReference type="PRINTS" id="PR00465">
    <property type="entry name" value="EP450IV"/>
</dbReference>
<feature type="binding site" description="axial binding residue" evidence="5">
    <location>
        <position position="458"/>
    </location>
    <ligand>
        <name>heme</name>
        <dbReference type="ChEBI" id="CHEBI:30413"/>
    </ligand>
    <ligandPart>
        <name>Fe</name>
        <dbReference type="ChEBI" id="CHEBI:18248"/>
    </ligandPart>
</feature>
<keyword evidence="9" id="KW-1185">Reference proteome</keyword>
<evidence type="ECO:0000313" key="9">
    <source>
        <dbReference type="Proteomes" id="UP000799302"/>
    </source>
</evidence>
<evidence type="ECO:0000256" key="3">
    <source>
        <dbReference type="ARBA" id="ARBA00022723"/>
    </source>
</evidence>
<dbReference type="PROSITE" id="PS00086">
    <property type="entry name" value="CYTOCHROME_P450"/>
    <property type="match status" value="1"/>
</dbReference>
<gene>
    <name evidence="8" type="ORF">BT63DRAFT_145515</name>
</gene>
<keyword evidence="6" id="KW-0560">Oxidoreductase</keyword>
<keyword evidence="7" id="KW-0472">Membrane</keyword>
<evidence type="ECO:0000256" key="5">
    <source>
        <dbReference type="PIRSR" id="PIRSR602403-1"/>
    </source>
</evidence>